<keyword evidence="2" id="KW-1185">Reference proteome</keyword>
<dbReference type="AlphaFoldDB" id="A0A7W9LUA8"/>
<proteinExistence type="predicted"/>
<reference evidence="1 2" key="1">
    <citation type="submission" date="2020-08" db="EMBL/GenBank/DDBJ databases">
        <title>Sequencing the genomes of 1000 actinobacteria strains.</title>
        <authorList>
            <person name="Klenk H.-P."/>
        </authorList>
    </citation>
    <scope>NUCLEOTIDE SEQUENCE [LARGE SCALE GENOMIC DNA]</scope>
    <source>
        <strain evidence="1 2">DSM 40084</strain>
    </source>
</reference>
<sequence length="119" mass="12972">MDKVIDLDDHLVADVAKALGTSTSTSTSTKKEAVDTPLRELHRRHAPALRMGAVDDHAWQVQEILTQRGQHRSAGAADLVVAATAELQRLTLLHPDRDFESIAAVTGQALQWCGPNAWK</sequence>
<comment type="caution">
    <text evidence="1">The sequence shown here is derived from an EMBL/GenBank/DDBJ whole genome shotgun (WGS) entry which is preliminary data.</text>
</comment>
<accession>A0A7W9LUA8</accession>
<evidence type="ECO:0000313" key="1">
    <source>
        <dbReference type="EMBL" id="MBB5796364.1"/>
    </source>
</evidence>
<evidence type="ECO:0000313" key="2">
    <source>
        <dbReference type="Proteomes" id="UP000590647"/>
    </source>
</evidence>
<gene>
    <name evidence="1" type="ORF">HDA41_004328</name>
</gene>
<dbReference type="EMBL" id="JACHNE010000001">
    <property type="protein sequence ID" value="MBB5796364.1"/>
    <property type="molecule type" value="Genomic_DNA"/>
</dbReference>
<protein>
    <submittedName>
        <fullName evidence="1">Putative nucleic acid-binding protein</fullName>
    </submittedName>
</protein>
<dbReference type="Proteomes" id="UP000590647">
    <property type="component" value="Unassembled WGS sequence"/>
</dbReference>
<name>A0A7W9LUA8_9ACTN</name>
<organism evidence="1 2">
    <name type="scientific">Streptomyces caelestis</name>
    <dbReference type="NCBI Taxonomy" id="36816"/>
    <lineage>
        <taxon>Bacteria</taxon>
        <taxon>Bacillati</taxon>
        <taxon>Actinomycetota</taxon>
        <taxon>Actinomycetes</taxon>
        <taxon>Kitasatosporales</taxon>
        <taxon>Streptomycetaceae</taxon>
        <taxon>Streptomyces</taxon>
    </lineage>
</organism>
<dbReference type="Gene3D" id="3.40.50.1010">
    <property type="entry name" value="5'-nuclease"/>
    <property type="match status" value="1"/>
</dbReference>